<evidence type="ECO:0000313" key="2">
    <source>
        <dbReference type="EMBL" id="GAA5165677.1"/>
    </source>
</evidence>
<evidence type="ECO:0000313" key="3">
    <source>
        <dbReference type="Proteomes" id="UP001500547"/>
    </source>
</evidence>
<sequence length="89" mass="8762">MRIVSPLSETAAAALGVAYVLPGPTSSTRPDGLSQAVAVPPAEDVADDALDAAALEALPADEALVPAAVAPPPLPPQAANTNAKLRTGK</sequence>
<accession>A0ABP9QQH9</accession>
<protein>
    <submittedName>
        <fullName evidence="2">Uncharacterized protein</fullName>
    </submittedName>
</protein>
<gene>
    <name evidence="2" type="ORF">GCM10025770_21590</name>
</gene>
<reference evidence="3" key="1">
    <citation type="journal article" date="2019" name="Int. J. Syst. Evol. Microbiol.">
        <title>The Global Catalogue of Microorganisms (GCM) 10K type strain sequencing project: providing services to taxonomists for standard genome sequencing and annotation.</title>
        <authorList>
            <consortium name="The Broad Institute Genomics Platform"/>
            <consortium name="The Broad Institute Genome Sequencing Center for Infectious Disease"/>
            <person name="Wu L."/>
            <person name="Ma J."/>
        </authorList>
    </citation>
    <scope>NUCLEOTIDE SEQUENCE [LARGE SCALE GENOMIC DNA]</scope>
    <source>
        <strain evidence="3">JCM 18715</strain>
    </source>
</reference>
<comment type="caution">
    <text evidence="2">The sequence shown here is derived from an EMBL/GenBank/DDBJ whole genome shotgun (WGS) entry which is preliminary data.</text>
</comment>
<feature type="region of interest" description="Disordered" evidence="1">
    <location>
        <begin position="67"/>
        <end position="89"/>
    </location>
</feature>
<proteinExistence type="predicted"/>
<feature type="compositionally biased region" description="Polar residues" evidence="1">
    <location>
        <begin position="80"/>
        <end position="89"/>
    </location>
</feature>
<dbReference type="EMBL" id="BAABLD010000008">
    <property type="protein sequence ID" value="GAA5165677.1"/>
    <property type="molecule type" value="Genomic_DNA"/>
</dbReference>
<organism evidence="2 3">
    <name type="scientific">Viridibacterium curvum</name>
    <dbReference type="NCBI Taxonomy" id="1101404"/>
    <lineage>
        <taxon>Bacteria</taxon>
        <taxon>Pseudomonadati</taxon>
        <taxon>Pseudomonadota</taxon>
        <taxon>Betaproteobacteria</taxon>
        <taxon>Rhodocyclales</taxon>
        <taxon>Rhodocyclaceae</taxon>
        <taxon>Viridibacterium</taxon>
    </lineage>
</organism>
<keyword evidence="3" id="KW-1185">Reference proteome</keyword>
<evidence type="ECO:0000256" key="1">
    <source>
        <dbReference type="SAM" id="MobiDB-lite"/>
    </source>
</evidence>
<dbReference type="Proteomes" id="UP001500547">
    <property type="component" value="Unassembled WGS sequence"/>
</dbReference>
<name>A0ABP9QQH9_9RHOO</name>